<comment type="caution">
    <text evidence="1">The sequence shown here is derived from an EMBL/GenBank/DDBJ whole genome shotgun (WGS) entry which is preliminary data.</text>
</comment>
<reference evidence="1 2" key="1">
    <citation type="submission" date="2018-12" db="EMBL/GenBank/DDBJ databases">
        <title>Genome Sequence of Candidatus Viridilinea halotolerans isolated from saline sulfide-rich spring.</title>
        <authorList>
            <person name="Grouzdev D.S."/>
            <person name="Burganskaya E.I."/>
            <person name="Krutkina M.S."/>
            <person name="Sukhacheva M.V."/>
            <person name="Gorlenko V.M."/>
        </authorList>
    </citation>
    <scope>NUCLEOTIDE SEQUENCE [LARGE SCALE GENOMIC DNA]</scope>
    <source>
        <strain evidence="1">Chok-6</strain>
    </source>
</reference>
<organism evidence="1 2">
    <name type="scientific">Candidatus Viridilinea halotolerans</name>
    <dbReference type="NCBI Taxonomy" id="2491704"/>
    <lineage>
        <taxon>Bacteria</taxon>
        <taxon>Bacillati</taxon>
        <taxon>Chloroflexota</taxon>
        <taxon>Chloroflexia</taxon>
        <taxon>Chloroflexales</taxon>
        <taxon>Chloroflexineae</taxon>
        <taxon>Oscillochloridaceae</taxon>
        <taxon>Candidatus Viridilinea</taxon>
    </lineage>
</organism>
<evidence type="ECO:0000313" key="2">
    <source>
        <dbReference type="Proteomes" id="UP000280307"/>
    </source>
</evidence>
<sequence length="80" mass="9334">MRNQSYETLTVETVIQKLPESRDYLREARIDNTGRMSLREAAQSVSAESDELLAQIEARMRRQARRTTERVTATEEVEYV</sequence>
<dbReference type="EMBL" id="RSAS01000643">
    <property type="protein sequence ID" value="RRR69377.1"/>
    <property type="molecule type" value="Genomic_DNA"/>
</dbReference>
<proteinExistence type="predicted"/>
<evidence type="ECO:0000313" key="1">
    <source>
        <dbReference type="EMBL" id="RRR69377.1"/>
    </source>
</evidence>
<gene>
    <name evidence="1" type="ORF">EI684_15830</name>
</gene>
<name>A0A426TVC5_9CHLR</name>
<dbReference type="Proteomes" id="UP000280307">
    <property type="component" value="Unassembled WGS sequence"/>
</dbReference>
<dbReference type="AlphaFoldDB" id="A0A426TVC5"/>
<accession>A0A426TVC5</accession>
<protein>
    <submittedName>
        <fullName evidence="1">Uncharacterized protein</fullName>
    </submittedName>
</protein>